<keyword evidence="2 10" id="KW-0813">Transport</keyword>
<keyword evidence="8 10" id="KW-0472">Membrane</keyword>
<protein>
    <submittedName>
        <fullName evidence="16">Vitamin B12 transporter</fullName>
    </submittedName>
</protein>
<evidence type="ECO:0000256" key="12">
    <source>
        <dbReference type="RuleBase" id="RU003357"/>
    </source>
</evidence>
<evidence type="ECO:0000256" key="6">
    <source>
        <dbReference type="ARBA" id="ARBA00023065"/>
    </source>
</evidence>
<keyword evidence="7 12" id="KW-0798">TonB box</keyword>
<dbReference type="InterPro" id="IPR036942">
    <property type="entry name" value="Beta-barrel_TonB_sf"/>
</dbReference>
<name>A0A1I5QH91_9SPHN</name>
<dbReference type="Proteomes" id="UP000199586">
    <property type="component" value="Unassembled WGS sequence"/>
</dbReference>
<dbReference type="PROSITE" id="PS01156">
    <property type="entry name" value="TONB_DEPENDENT_REC_2"/>
    <property type="match status" value="1"/>
</dbReference>
<evidence type="ECO:0000256" key="10">
    <source>
        <dbReference type="PROSITE-ProRule" id="PRU01360"/>
    </source>
</evidence>
<evidence type="ECO:0000259" key="15">
    <source>
        <dbReference type="Pfam" id="PF07715"/>
    </source>
</evidence>
<dbReference type="SUPFAM" id="SSF56935">
    <property type="entry name" value="Porins"/>
    <property type="match status" value="1"/>
</dbReference>
<dbReference type="GO" id="GO:0009279">
    <property type="term" value="C:cell outer membrane"/>
    <property type="evidence" value="ECO:0007669"/>
    <property type="project" value="UniProtKB-SubCell"/>
</dbReference>
<dbReference type="PANTHER" id="PTHR30069:SF53">
    <property type="entry name" value="COLICIN I RECEPTOR-RELATED"/>
    <property type="match status" value="1"/>
</dbReference>
<comment type="subcellular location">
    <subcellularLocation>
        <location evidence="1 10">Cell outer membrane</location>
        <topology evidence="1 10">Multi-pass membrane protein</topology>
    </subcellularLocation>
</comment>
<keyword evidence="6" id="KW-0406">Ion transport</keyword>
<keyword evidence="9 10" id="KW-0998">Cell outer membrane</keyword>
<evidence type="ECO:0000313" key="16">
    <source>
        <dbReference type="EMBL" id="SFP45658.1"/>
    </source>
</evidence>
<keyword evidence="5 13" id="KW-0732">Signal</keyword>
<evidence type="ECO:0000256" key="4">
    <source>
        <dbReference type="ARBA" id="ARBA00022692"/>
    </source>
</evidence>
<keyword evidence="4 10" id="KW-0812">Transmembrane</keyword>
<dbReference type="STRING" id="634430.SAMN04488241_10248"/>
<evidence type="ECO:0000256" key="7">
    <source>
        <dbReference type="ARBA" id="ARBA00023077"/>
    </source>
</evidence>
<dbReference type="InterPro" id="IPR010917">
    <property type="entry name" value="TonB_rcpt_CS"/>
</dbReference>
<dbReference type="EMBL" id="FOXP01000002">
    <property type="protein sequence ID" value="SFP45658.1"/>
    <property type="molecule type" value="Genomic_DNA"/>
</dbReference>
<feature type="domain" description="TonB-dependent receptor-like beta-barrel" evidence="14">
    <location>
        <begin position="255"/>
        <end position="638"/>
    </location>
</feature>
<evidence type="ECO:0000256" key="13">
    <source>
        <dbReference type="SAM" id="SignalP"/>
    </source>
</evidence>
<accession>A0A1I5QH91</accession>
<dbReference type="Gene3D" id="2.170.130.10">
    <property type="entry name" value="TonB-dependent receptor, plug domain"/>
    <property type="match status" value="1"/>
</dbReference>
<dbReference type="CDD" id="cd01347">
    <property type="entry name" value="ligand_gated_channel"/>
    <property type="match status" value="1"/>
</dbReference>
<sequence length="664" mass="70457">MKYLLLAGIASIAPISVHAQVATDVQAPAPDAAALPEAQEAGGSNAAEPGTIVVTANRAPTEIDRVPASITVLDKAAIDRAGDFVVSDLLVRTPGVTLSRNGGYGTLTSLRIRGAEADQTVVVVDGVKINDPSSPGGGYDFSKLLVGDATRIEVLRGPQSILWGSQAIGGVVNVVTPLADAPLEGSLDVEAGSRDTVSGRAAAGGRTGPLSWRIGAQAFTTDGISAFDEGTERDGYSNRSVAGRALLDLAEGISADLRGYYSDGRVDTDGFLTDSLEYARNREFVGYAGLNAALFDGRFRNRFGFGYTDTDRDSYNPARARPQTFDGVGRNERYEYQGSVGILSGIDAVFGAEHEESRFRTVSPPASLAVAVPAASRAKADITSVYGQLNAEVVSGLTLTGGVRHDDHSRFGGQTLFAGGGVWALPTGTVIRASYSEGFKAPTLYQLFSEFGNEALDAERAKGWEAGAEQRFLDGRVSIGATYFERRTRDLITFASCFGAAAAADPLCRTPGTGTARFGYYTNFARAFAKGVEAAGRVALWDRVAIDGNYSWTSSEDRSADSAGFGRQLPRRPRHAWNVAASYTVPNALTLSAAARHSGATFDNAFDFTRLSSYTLIDLRGEVPISDTVRLFVRAENLFDEDYRTAAGFGTLGRSIYAGFRGRF</sequence>
<feature type="domain" description="TonB-dependent receptor plug" evidence="15">
    <location>
        <begin position="64"/>
        <end position="171"/>
    </location>
</feature>
<organism evidence="16 17">
    <name type="scientific">Sphingomonas rubra</name>
    <dbReference type="NCBI Taxonomy" id="634430"/>
    <lineage>
        <taxon>Bacteria</taxon>
        <taxon>Pseudomonadati</taxon>
        <taxon>Pseudomonadota</taxon>
        <taxon>Alphaproteobacteria</taxon>
        <taxon>Sphingomonadales</taxon>
        <taxon>Sphingomonadaceae</taxon>
        <taxon>Sphingomonas</taxon>
    </lineage>
</organism>
<dbReference type="InterPro" id="IPR039426">
    <property type="entry name" value="TonB-dep_rcpt-like"/>
</dbReference>
<evidence type="ECO:0000256" key="2">
    <source>
        <dbReference type="ARBA" id="ARBA00022448"/>
    </source>
</evidence>
<comment type="similarity">
    <text evidence="10 12">Belongs to the TonB-dependent receptor family.</text>
</comment>
<evidence type="ECO:0000256" key="3">
    <source>
        <dbReference type="ARBA" id="ARBA00022452"/>
    </source>
</evidence>
<proteinExistence type="inferred from homology"/>
<evidence type="ECO:0000256" key="8">
    <source>
        <dbReference type="ARBA" id="ARBA00023136"/>
    </source>
</evidence>
<reference evidence="16 17" key="1">
    <citation type="submission" date="2016-10" db="EMBL/GenBank/DDBJ databases">
        <authorList>
            <person name="de Groot N.N."/>
        </authorList>
    </citation>
    <scope>NUCLEOTIDE SEQUENCE [LARGE SCALE GENOMIC DNA]</scope>
    <source>
        <strain evidence="16 17">CGMCC 1.9113</strain>
    </source>
</reference>
<dbReference type="AlphaFoldDB" id="A0A1I5QH91"/>
<evidence type="ECO:0000256" key="5">
    <source>
        <dbReference type="ARBA" id="ARBA00022729"/>
    </source>
</evidence>
<dbReference type="InterPro" id="IPR037066">
    <property type="entry name" value="Plug_dom_sf"/>
</dbReference>
<gene>
    <name evidence="16" type="ORF">SAMN04488241_10248</name>
</gene>
<evidence type="ECO:0000256" key="1">
    <source>
        <dbReference type="ARBA" id="ARBA00004571"/>
    </source>
</evidence>
<dbReference type="Pfam" id="PF00593">
    <property type="entry name" value="TonB_dep_Rec_b-barrel"/>
    <property type="match status" value="1"/>
</dbReference>
<dbReference type="GO" id="GO:0006811">
    <property type="term" value="P:monoatomic ion transport"/>
    <property type="evidence" value="ECO:0007669"/>
    <property type="project" value="UniProtKB-KW"/>
</dbReference>
<evidence type="ECO:0000256" key="9">
    <source>
        <dbReference type="ARBA" id="ARBA00023237"/>
    </source>
</evidence>
<dbReference type="PANTHER" id="PTHR30069">
    <property type="entry name" value="TONB-DEPENDENT OUTER MEMBRANE RECEPTOR"/>
    <property type="match status" value="1"/>
</dbReference>
<dbReference type="GO" id="GO:0015889">
    <property type="term" value="P:cobalamin transport"/>
    <property type="evidence" value="ECO:0007669"/>
    <property type="project" value="TreeGrafter"/>
</dbReference>
<evidence type="ECO:0000259" key="14">
    <source>
        <dbReference type="Pfam" id="PF00593"/>
    </source>
</evidence>
<dbReference type="PROSITE" id="PS52016">
    <property type="entry name" value="TONB_DEPENDENT_REC_3"/>
    <property type="match status" value="1"/>
</dbReference>
<dbReference type="InterPro" id="IPR000531">
    <property type="entry name" value="Beta-barrel_TonB"/>
</dbReference>
<feature type="chain" id="PRO_5011716808" evidence="13">
    <location>
        <begin position="20"/>
        <end position="664"/>
    </location>
</feature>
<evidence type="ECO:0000256" key="11">
    <source>
        <dbReference type="PROSITE-ProRule" id="PRU10144"/>
    </source>
</evidence>
<dbReference type="Gene3D" id="2.40.170.20">
    <property type="entry name" value="TonB-dependent receptor, beta-barrel domain"/>
    <property type="match status" value="1"/>
</dbReference>
<dbReference type="Pfam" id="PF07715">
    <property type="entry name" value="Plug"/>
    <property type="match status" value="1"/>
</dbReference>
<feature type="short sequence motif" description="TonB C-terminal box" evidence="11">
    <location>
        <begin position="647"/>
        <end position="664"/>
    </location>
</feature>
<keyword evidence="3 10" id="KW-1134">Transmembrane beta strand</keyword>
<evidence type="ECO:0000313" key="17">
    <source>
        <dbReference type="Proteomes" id="UP000199586"/>
    </source>
</evidence>
<keyword evidence="17" id="KW-1185">Reference proteome</keyword>
<dbReference type="InterPro" id="IPR012910">
    <property type="entry name" value="Plug_dom"/>
</dbReference>
<feature type="signal peptide" evidence="13">
    <location>
        <begin position="1"/>
        <end position="19"/>
    </location>
</feature>